<dbReference type="EMBL" id="JYDJ01000021">
    <property type="protein sequence ID" value="KRX49043.1"/>
    <property type="molecule type" value="Genomic_DNA"/>
</dbReference>
<evidence type="ECO:0000313" key="1">
    <source>
        <dbReference type="EMBL" id="KRX49043.1"/>
    </source>
</evidence>
<gene>
    <name evidence="1" type="ORF">T05_5329</name>
</gene>
<keyword evidence="2" id="KW-1185">Reference proteome</keyword>
<dbReference type="Proteomes" id="UP000055048">
    <property type="component" value="Unassembled WGS sequence"/>
</dbReference>
<organism evidence="1 2">
    <name type="scientific">Trichinella murrelli</name>
    <dbReference type="NCBI Taxonomy" id="144512"/>
    <lineage>
        <taxon>Eukaryota</taxon>
        <taxon>Metazoa</taxon>
        <taxon>Ecdysozoa</taxon>
        <taxon>Nematoda</taxon>
        <taxon>Enoplea</taxon>
        <taxon>Dorylaimia</taxon>
        <taxon>Trichinellida</taxon>
        <taxon>Trichinellidae</taxon>
        <taxon>Trichinella</taxon>
    </lineage>
</organism>
<protein>
    <submittedName>
        <fullName evidence="1">Uncharacterized protein</fullName>
    </submittedName>
</protein>
<sequence>MVLHHWRLPRRRDVLFVLVLGRQLLSDNVDLVVLFSHHPWERLFSSSGVVASNRWSCAVGLVAVVVSLFTLTEGAIPSYPWYSCTIHPSSIVSVDAAHQRVGALPCKELPECLHKSLRCYSCNESQSISGSLARGSEVQRSPHRYWNIDRVLGDPVES</sequence>
<proteinExistence type="predicted"/>
<dbReference type="AlphaFoldDB" id="A0A0V0UEB5"/>
<comment type="caution">
    <text evidence="1">The sequence shown here is derived from an EMBL/GenBank/DDBJ whole genome shotgun (WGS) entry which is preliminary data.</text>
</comment>
<reference evidence="1 2" key="1">
    <citation type="submission" date="2015-01" db="EMBL/GenBank/DDBJ databases">
        <title>Evolution of Trichinella species and genotypes.</title>
        <authorList>
            <person name="Korhonen P.K."/>
            <person name="Edoardo P."/>
            <person name="Giuseppe L.R."/>
            <person name="Gasser R.B."/>
        </authorList>
    </citation>
    <scope>NUCLEOTIDE SEQUENCE [LARGE SCALE GENOMIC DNA]</scope>
    <source>
        <strain evidence="1">ISS417</strain>
    </source>
</reference>
<evidence type="ECO:0000313" key="2">
    <source>
        <dbReference type="Proteomes" id="UP000055048"/>
    </source>
</evidence>
<name>A0A0V0UEB5_9BILA</name>
<accession>A0A0V0UEB5</accession>